<evidence type="ECO:0000313" key="1">
    <source>
        <dbReference type="EMBL" id="KAK4022254.1"/>
    </source>
</evidence>
<name>A0ABR0AB56_9CRUS</name>
<reference evidence="1 2" key="1">
    <citation type="journal article" date="2023" name="Nucleic Acids Res.">
        <title>The hologenome of Daphnia magna reveals possible DNA methylation and microbiome-mediated evolution of the host genome.</title>
        <authorList>
            <person name="Chaturvedi A."/>
            <person name="Li X."/>
            <person name="Dhandapani V."/>
            <person name="Marshall H."/>
            <person name="Kissane S."/>
            <person name="Cuenca-Cambronero M."/>
            <person name="Asole G."/>
            <person name="Calvet F."/>
            <person name="Ruiz-Romero M."/>
            <person name="Marangio P."/>
            <person name="Guigo R."/>
            <person name="Rago D."/>
            <person name="Mirbahai L."/>
            <person name="Eastwood N."/>
            <person name="Colbourne J.K."/>
            <person name="Zhou J."/>
            <person name="Mallon E."/>
            <person name="Orsini L."/>
        </authorList>
    </citation>
    <scope>NUCLEOTIDE SEQUENCE [LARGE SCALE GENOMIC DNA]</scope>
    <source>
        <strain evidence="1">LRV0_1</strain>
    </source>
</reference>
<accession>A0ABR0AB56</accession>
<comment type="caution">
    <text evidence="1">The sequence shown here is derived from an EMBL/GenBank/DDBJ whole genome shotgun (WGS) entry which is preliminary data.</text>
</comment>
<protein>
    <submittedName>
        <fullName evidence="1">Uncharacterized protein</fullName>
    </submittedName>
</protein>
<dbReference type="Proteomes" id="UP001234178">
    <property type="component" value="Unassembled WGS sequence"/>
</dbReference>
<dbReference type="EMBL" id="JAOYFB010000037">
    <property type="protein sequence ID" value="KAK4022254.1"/>
    <property type="molecule type" value="Genomic_DNA"/>
</dbReference>
<evidence type="ECO:0000313" key="2">
    <source>
        <dbReference type="Proteomes" id="UP001234178"/>
    </source>
</evidence>
<sequence length="119" mass="13511">MTMLSYNDDRRRMVLSRYVLTYIQSILCLHISIQGHNLDLPLQSDTSWTTTTHYSIVRTTVRRAPIAHIQQCKEEKVAAQLALPFSSSRRCISLFGTRHPPFPSSFGPSVLVPAAFKSF</sequence>
<keyword evidence="2" id="KW-1185">Reference proteome</keyword>
<proteinExistence type="predicted"/>
<gene>
    <name evidence="1" type="ORF">OUZ56_007733</name>
</gene>
<organism evidence="1 2">
    <name type="scientific">Daphnia magna</name>
    <dbReference type="NCBI Taxonomy" id="35525"/>
    <lineage>
        <taxon>Eukaryota</taxon>
        <taxon>Metazoa</taxon>
        <taxon>Ecdysozoa</taxon>
        <taxon>Arthropoda</taxon>
        <taxon>Crustacea</taxon>
        <taxon>Branchiopoda</taxon>
        <taxon>Diplostraca</taxon>
        <taxon>Cladocera</taxon>
        <taxon>Anomopoda</taxon>
        <taxon>Daphniidae</taxon>
        <taxon>Daphnia</taxon>
    </lineage>
</organism>